<gene>
    <name evidence="1" type="ORF">RCZ01_13530</name>
</gene>
<sequence length="57" mass="6780">MILNRLYPHYLLAKMFQEEGNIEKVKQQAKILLEMPIKVPSMAVFEMQEEMKTLLNK</sequence>
<dbReference type="RefSeq" id="WP_155284696.1">
    <property type="nucleotide sequence ID" value="NZ_BLBC01000008.1"/>
</dbReference>
<evidence type="ECO:0000313" key="1">
    <source>
        <dbReference type="EMBL" id="GET46051.1"/>
    </source>
</evidence>
<proteinExistence type="predicted"/>
<reference evidence="2" key="1">
    <citation type="journal article" date="2020" name="Int. J. Syst. Evol. Microbiol.">
        <title>Capnocytophaga felis sp. nov. isolated from the feline oral cavity.</title>
        <authorList>
            <person name="Suzuki M."/>
            <person name="Umeda K."/>
            <person name="Kimura M."/>
            <person name="Imaoka K."/>
            <person name="Morikawa S."/>
            <person name="Maeda K."/>
        </authorList>
    </citation>
    <scope>NUCLEOTIDE SEQUENCE [LARGE SCALE GENOMIC DNA]</scope>
    <source>
        <strain evidence="2">KC07070</strain>
    </source>
</reference>
<comment type="caution">
    <text evidence="1">The sequence shown here is derived from an EMBL/GenBank/DDBJ whole genome shotgun (WGS) entry which is preliminary data.</text>
</comment>
<protein>
    <submittedName>
        <fullName evidence="1">Uncharacterized protein</fullName>
    </submittedName>
</protein>
<evidence type="ECO:0000313" key="2">
    <source>
        <dbReference type="Proteomes" id="UP000398217"/>
    </source>
</evidence>
<dbReference type="Proteomes" id="UP000398217">
    <property type="component" value="Unassembled WGS sequence"/>
</dbReference>
<dbReference type="AlphaFoldDB" id="A0A5M4B8W3"/>
<name>A0A5M4B8W3_9FLAO</name>
<keyword evidence="2" id="KW-1185">Reference proteome</keyword>
<dbReference type="OrthoDB" id="1454576at2"/>
<accession>A0A5M4B8W3</accession>
<dbReference type="EMBL" id="BLBC01000008">
    <property type="protein sequence ID" value="GET46051.1"/>
    <property type="molecule type" value="Genomic_DNA"/>
</dbReference>
<organism evidence="1 2">
    <name type="scientific">Capnocytophaga felis</name>
    <dbReference type="NCBI Taxonomy" id="2267611"/>
    <lineage>
        <taxon>Bacteria</taxon>
        <taxon>Pseudomonadati</taxon>
        <taxon>Bacteroidota</taxon>
        <taxon>Flavobacteriia</taxon>
        <taxon>Flavobacteriales</taxon>
        <taxon>Flavobacteriaceae</taxon>
        <taxon>Capnocytophaga</taxon>
    </lineage>
</organism>